<dbReference type="PIRSF" id="PIRSF000137">
    <property type="entry name" value="Alcohol_oxidase"/>
    <property type="match status" value="1"/>
</dbReference>
<evidence type="ECO:0000256" key="1">
    <source>
        <dbReference type="ARBA" id="ARBA00010790"/>
    </source>
</evidence>
<dbReference type="Gene3D" id="3.30.560.10">
    <property type="entry name" value="Glucose Oxidase, domain 3"/>
    <property type="match status" value="1"/>
</dbReference>
<dbReference type="PANTHER" id="PTHR11552">
    <property type="entry name" value="GLUCOSE-METHANOL-CHOLINE GMC OXIDOREDUCTASE"/>
    <property type="match status" value="1"/>
</dbReference>
<evidence type="ECO:0000256" key="2">
    <source>
        <dbReference type="PIRSR" id="PIRSR000137-1"/>
    </source>
</evidence>
<dbReference type="PROSITE" id="PS00624">
    <property type="entry name" value="GMC_OXRED_2"/>
    <property type="match status" value="1"/>
</dbReference>
<dbReference type="Proteomes" id="UP000091967">
    <property type="component" value="Unassembled WGS sequence"/>
</dbReference>
<keyword evidence="9" id="KW-1185">Reference proteome</keyword>
<gene>
    <name evidence="8" type="ORF">FPOA_11780</name>
</gene>
<feature type="active site" description="Proton acceptor" evidence="2">
    <location>
        <position position="524"/>
    </location>
</feature>
<dbReference type="AlphaFoldDB" id="A0A1B8AHN1"/>
<dbReference type="Gene3D" id="3.50.50.60">
    <property type="entry name" value="FAD/NAD(P)-binding domain"/>
    <property type="match status" value="1"/>
</dbReference>
<evidence type="ECO:0000259" key="7">
    <source>
        <dbReference type="PROSITE" id="PS00624"/>
    </source>
</evidence>
<evidence type="ECO:0000259" key="6">
    <source>
        <dbReference type="PROSITE" id="PS00623"/>
    </source>
</evidence>
<evidence type="ECO:0000256" key="5">
    <source>
        <dbReference type="SAM" id="SignalP"/>
    </source>
</evidence>
<dbReference type="PANTHER" id="PTHR11552:SF115">
    <property type="entry name" value="DEHYDROGENASE XPTC-RELATED"/>
    <property type="match status" value="1"/>
</dbReference>
<dbReference type="Pfam" id="PF00732">
    <property type="entry name" value="GMC_oxred_N"/>
    <property type="match status" value="1"/>
</dbReference>
<dbReference type="OMA" id="SAMNFLC"/>
<comment type="caution">
    <text evidence="8">The sequence shown here is derived from an EMBL/GenBank/DDBJ whole genome shotgun (WGS) entry which is preliminary data.</text>
</comment>
<feature type="chain" id="PRO_5008602858" description="Glucose-methanol-choline oxidoreductase N-terminal domain-containing protein" evidence="5">
    <location>
        <begin position="18"/>
        <end position="594"/>
    </location>
</feature>
<dbReference type="GO" id="GO:0016614">
    <property type="term" value="F:oxidoreductase activity, acting on CH-OH group of donors"/>
    <property type="evidence" value="ECO:0007669"/>
    <property type="project" value="InterPro"/>
</dbReference>
<feature type="binding site" evidence="3">
    <location>
        <position position="237"/>
    </location>
    <ligand>
        <name>FAD</name>
        <dbReference type="ChEBI" id="CHEBI:57692"/>
    </ligand>
</feature>
<dbReference type="Pfam" id="PF05199">
    <property type="entry name" value="GMC_oxred_C"/>
    <property type="match status" value="1"/>
</dbReference>
<dbReference type="EMBL" id="LYXU01000004">
    <property type="protein sequence ID" value="OBS20059.1"/>
    <property type="molecule type" value="Genomic_DNA"/>
</dbReference>
<name>A0A1B8AHN1_FUSPO</name>
<protein>
    <recommendedName>
        <fullName evidence="6 7">Glucose-methanol-choline oxidoreductase N-terminal domain-containing protein</fullName>
    </recommendedName>
</protein>
<evidence type="ECO:0000313" key="8">
    <source>
        <dbReference type="EMBL" id="OBS20059.1"/>
    </source>
</evidence>
<organism evidence="8 9">
    <name type="scientific">Fusarium poae</name>
    <dbReference type="NCBI Taxonomy" id="36050"/>
    <lineage>
        <taxon>Eukaryota</taxon>
        <taxon>Fungi</taxon>
        <taxon>Dikarya</taxon>
        <taxon>Ascomycota</taxon>
        <taxon>Pezizomycotina</taxon>
        <taxon>Sordariomycetes</taxon>
        <taxon>Hypocreomycetidae</taxon>
        <taxon>Hypocreales</taxon>
        <taxon>Nectriaceae</taxon>
        <taxon>Fusarium</taxon>
    </lineage>
</organism>
<evidence type="ECO:0000256" key="3">
    <source>
        <dbReference type="PIRSR" id="PIRSR000137-2"/>
    </source>
</evidence>
<reference evidence="8 9" key="1">
    <citation type="submission" date="2016-06" db="EMBL/GenBank/DDBJ databases">
        <title>Living apart together: crosstalk between the core and supernumerary genomes in a fungal plant pathogen.</title>
        <authorList>
            <person name="Vanheule A."/>
            <person name="Audenaert K."/>
            <person name="Warris S."/>
            <person name="Van De Geest H."/>
            <person name="Schijlen E."/>
            <person name="Hofte M."/>
            <person name="De Saeger S."/>
            <person name="Haesaert G."/>
            <person name="Waalwijk C."/>
            <person name="Van Der Lee T."/>
        </authorList>
    </citation>
    <scope>NUCLEOTIDE SEQUENCE [LARGE SCALE GENOMIC DNA]</scope>
    <source>
        <strain evidence="8 9">2516</strain>
    </source>
</reference>
<feature type="domain" description="Glucose-methanol-choline oxidoreductase N-terminal" evidence="7">
    <location>
        <begin position="274"/>
        <end position="288"/>
    </location>
</feature>
<dbReference type="GO" id="GO:0050660">
    <property type="term" value="F:flavin adenine dinucleotide binding"/>
    <property type="evidence" value="ECO:0007669"/>
    <property type="project" value="InterPro"/>
</dbReference>
<comment type="similarity">
    <text evidence="1 4">Belongs to the GMC oxidoreductase family.</text>
</comment>
<comment type="cofactor">
    <cofactor evidence="3">
        <name>FAD</name>
        <dbReference type="ChEBI" id="CHEBI:57692"/>
    </cofactor>
</comment>
<feature type="binding site" evidence="3">
    <location>
        <position position="101"/>
    </location>
    <ligand>
        <name>FAD</name>
        <dbReference type="ChEBI" id="CHEBI:57692"/>
    </ligand>
</feature>
<dbReference type="InterPro" id="IPR036188">
    <property type="entry name" value="FAD/NAD-bd_sf"/>
</dbReference>
<accession>A0A1B8AHN1</accession>
<evidence type="ECO:0000256" key="4">
    <source>
        <dbReference type="RuleBase" id="RU003968"/>
    </source>
</evidence>
<feature type="active site" description="Proton acceptor" evidence="2">
    <location>
        <position position="567"/>
    </location>
</feature>
<evidence type="ECO:0000313" key="9">
    <source>
        <dbReference type="Proteomes" id="UP000091967"/>
    </source>
</evidence>
<feature type="signal peptide" evidence="5">
    <location>
        <begin position="1"/>
        <end position="17"/>
    </location>
</feature>
<keyword evidence="3 4" id="KW-0274">FAD</keyword>
<dbReference type="InterPro" id="IPR000172">
    <property type="entry name" value="GMC_OxRdtase_N"/>
</dbReference>
<dbReference type="InterPro" id="IPR007867">
    <property type="entry name" value="GMC_OxRtase_C"/>
</dbReference>
<dbReference type="SUPFAM" id="SSF54373">
    <property type="entry name" value="FAD-linked reductases, C-terminal domain"/>
    <property type="match status" value="1"/>
</dbReference>
<dbReference type="GO" id="GO:0044550">
    <property type="term" value="P:secondary metabolite biosynthetic process"/>
    <property type="evidence" value="ECO:0007669"/>
    <property type="project" value="TreeGrafter"/>
</dbReference>
<feature type="domain" description="Glucose-methanol-choline oxidoreductase N-terminal" evidence="6">
    <location>
        <begin position="99"/>
        <end position="122"/>
    </location>
</feature>
<sequence>MQLCTWIISGLVTAAAATETYDYIIVGGGTAGGALATRLSLGLPKSKILLLEAGPSALEDVRINVPGMRGSILGSSLDWNFSSIAQPGLNGRSISVNRGKVLGGSSAMNFLCYDRAASAEYDAWSELGSPGWNWDTMIHGMKKSENFTGNDGDVHGRSGPIRSTYNRIVPDVLKPWQSTVNKLGVPINDGGSLGGKPVGVMFQPTNIDMTNYTRSYSANSYLPKAGSNLKVKTNSHVSKVLFSSEKSKDLVAIGVALQDGSTIKARKEVILSAGSIQSPGLLEMSGIGQSSVLAKAGIKKVLNLPGVGENYQDHLRTSNTYTLKKGYESFDAFIFDAQGTVAQEQFNLWLENKKSWYDYTSSAYAFLNWAQVSNKVQKSITKLAKEGFAKNGTVVDKKKLEYLSDPSIPQLELLLEANYVGAQGYPSTGGNFITIFSTIMHPMSRGSVHINGKDSKGKPIIDLNYLNNEHDIQALIEGAKYARKVAFTEPLRSVWATEFEPGLDKKTDKQLRDWVVNTVNSFYHPIGTCAMLPKKDGGVVDSSLKVYGTKNLRVVDASIIPVQLSGHIQTAVYGIAETVAQKIIDAEKKSYKSL</sequence>
<dbReference type="PROSITE" id="PS00623">
    <property type="entry name" value="GMC_OXRED_1"/>
    <property type="match status" value="1"/>
</dbReference>
<proteinExistence type="inferred from homology"/>
<keyword evidence="4" id="KW-0285">Flavoprotein</keyword>
<dbReference type="STRING" id="36050.A0A1B8AHN1"/>
<keyword evidence="5" id="KW-0732">Signal</keyword>
<dbReference type="InterPro" id="IPR012132">
    <property type="entry name" value="GMC_OxRdtase"/>
</dbReference>
<dbReference type="SUPFAM" id="SSF51905">
    <property type="entry name" value="FAD/NAD(P)-binding domain"/>
    <property type="match status" value="1"/>
</dbReference>